<organism evidence="2 3">
    <name type="scientific">Bacillus phage vB_BanS_Nate</name>
    <dbReference type="NCBI Taxonomy" id="2894788"/>
    <lineage>
        <taxon>Viruses</taxon>
        <taxon>Duplodnaviria</taxon>
        <taxon>Heunggongvirae</taxon>
        <taxon>Uroviricota</taxon>
        <taxon>Caudoviricetes</taxon>
        <taxon>Joanripponvirinae</taxon>
        <taxon>Natevirus</taxon>
        <taxon>Natevirus nate</taxon>
    </lineage>
</organism>
<protein>
    <submittedName>
        <fullName evidence="2">Uncharacterized protein</fullName>
    </submittedName>
</protein>
<dbReference type="Proteomes" id="UP000827544">
    <property type="component" value="Segment"/>
</dbReference>
<proteinExistence type="predicted"/>
<evidence type="ECO:0000313" key="2">
    <source>
        <dbReference type="EMBL" id="UGO50924.1"/>
    </source>
</evidence>
<reference evidence="2" key="1">
    <citation type="submission" date="2021-10" db="EMBL/GenBank/DDBJ databases">
        <authorList>
            <person name="Lavering E.D."/>
            <person name="James R."/>
            <person name="Fairholm J.D."/>
            <person name="Ogilvie B.H."/>
            <person name="Thurgood T.L."/>
            <person name="Robison R.A."/>
            <person name="Grose J.H."/>
        </authorList>
    </citation>
    <scope>NUCLEOTIDE SEQUENCE</scope>
</reference>
<evidence type="ECO:0000313" key="3">
    <source>
        <dbReference type="Proteomes" id="UP000827544"/>
    </source>
</evidence>
<feature type="transmembrane region" description="Helical" evidence="1">
    <location>
        <begin position="13"/>
        <end position="34"/>
    </location>
</feature>
<keyword evidence="1" id="KW-0812">Transmembrane</keyword>
<gene>
    <name evidence="2" type="ORF">NATE_71</name>
</gene>
<evidence type="ECO:0000256" key="1">
    <source>
        <dbReference type="SAM" id="Phobius"/>
    </source>
</evidence>
<name>A0AAE9CE13_9CAUD</name>
<accession>A0AAE9CE13</accession>
<sequence length="39" mass="4483">MQMVKILDRIFEFIFWFSLGALAGQGLNILITYIGGMFQ</sequence>
<keyword evidence="3" id="KW-1185">Reference proteome</keyword>
<keyword evidence="1" id="KW-0472">Membrane</keyword>
<keyword evidence="1" id="KW-1133">Transmembrane helix</keyword>
<dbReference type="EMBL" id="OK499992">
    <property type="protein sequence ID" value="UGO50924.1"/>
    <property type="molecule type" value="Genomic_DNA"/>
</dbReference>